<evidence type="ECO:0000313" key="1">
    <source>
        <dbReference type="EMBL" id="MFC4596831.1"/>
    </source>
</evidence>
<organism evidence="1 2">
    <name type="scientific">Cohnella hongkongensis</name>
    <dbReference type="NCBI Taxonomy" id="178337"/>
    <lineage>
        <taxon>Bacteria</taxon>
        <taxon>Bacillati</taxon>
        <taxon>Bacillota</taxon>
        <taxon>Bacilli</taxon>
        <taxon>Bacillales</taxon>
        <taxon>Paenibacillaceae</taxon>
        <taxon>Cohnella</taxon>
    </lineage>
</organism>
<reference evidence="2" key="1">
    <citation type="journal article" date="2019" name="Int. J. Syst. Evol. Microbiol.">
        <title>The Global Catalogue of Microorganisms (GCM) 10K type strain sequencing project: providing services to taxonomists for standard genome sequencing and annotation.</title>
        <authorList>
            <consortium name="The Broad Institute Genomics Platform"/>
            <consortium name="The Broad Institute Genome Sequencing Center for Infectious Disease"/>
            <person name="Wu L."/>
            <person name="Ma J."/>
        </authorList>
    </citation>
    <scope>NUCLEOTIDE SEQUENCE [LARGE SCALE GENOMIC DNA]</scope>
    <source>
        <strain evidence="2">CCUG 49571</strain>
    </source>
</reference>
<gene>
    <name evidence="1" type="ORF">ACFO3S_01155</name>
</gene>
<accession>A0ABV9F4I0</accession>
<dbReference type="Proteomes" id="UP001596028">
    <property type="component" value="Unassembled WGS sequence"/>
</dbReference>
<evidence type="ECO:0000313" key="2">
    <source>
        <dbReference type="Proteomes" id="UP001596028"/>
    </source>
</evidence>
<protein>
    <submittedName>
        <fullName evidence="1">Uncharacterized protein</fullName>
    </submittedName>
</protein>
<comment type="caution">
    <text evidence="1">The sequence shown here is derived from an EMBL/GenBank/DDBJ whole genome shotgun (WGS) entry which is preliminary data.</text>
</comment>
<proteinExistence type="predicted"/>
<keyword evidence="2" id="KW-1185">Reference proteome</keyword>
<dbReference type="RefSeq" id="WP_378091361.1">
    <property type="nucleotide sequence ID" value="NZ_JBHSEP010000001.1"/>
</dbReference>
<sequence length="207" mass="23116">MDNKETTTAANDAQAANKDEKFAELVKAVHHNGLVALRMHFDQVEGKVLNQDIYGPVFVFRVQDESGAGYECGFFLRELVARFQGNNNPSEWMASFFIELMKTEGGRPFPKPPSSEAEAKGLIDNVLVPQCIKAVTEEFAPERVHAGLAWNQEHGPVFETGFPAIRDGNNVCAIPLHLLFTHLLLNRDPADMLLQGLYKIREEHGLQ</sequence>
<name>A0ABV9F4I0_9BACL</name>
<dbReference type="EMBL" id="JBHSEP010000001">
    <property type="protein sequence ID" value="MFC4596831.1"/>
    <property type="molecule type" value="Genomic_DNA"/>
</dbReference>